<proteinExistence type="predicted"/>
<comment type="caution">
    <text evidence="1">The sequence shown here is derived from an EMBL/GenBank/DDBJ whole genome shotgun (WGS) entry which is preliminary data.</text>
</comment>
<organism evidence="1 2">
    <name type="scientific">Fusarium decemcellulare</name>
    <dbReference type="NCBI Taxonomy" id="57161"/>
    <lineage>
        <taxon>Eukaryota</taxon>
        <taxon>Fungi</taxon>
        <taxon>Dikarya</taxon>
        <taxon>Ascomycota</taxon>
        <taxon>Pezizomycotina</taxon>
        <taxon>Sordariomycetes</taxon>
        <taxon>Hypocreomycetidae</taxon>
        <taxon>Hypocreales</taxon>
        <taxon>Nectriaceae</taxon>
        <taxon>Fusarium</taxon>
        <taxon>Fusarium decemcellulare species complex</taxon>
    </lineage>
</organism>
<name>A0ACC1SFG9_9HYPO</name>
<dbReference type="EMBL" id="JANRMS010000507">
    <property type="protein sequence ID" value="KAJ3538643.1"/>
    <property type="molecule type" value="Genomic_DNA"/>
</dbReference>
<keyword evidence="2" id="KW-1185">Reference proteome</keyword>
<gene>
    <name evidence="1" type="ORF">NM208_g5812</name>
</gene>
<dbReference type="Proteomes" id="UP001148629">
    <property type="component" value="Unassembled WGS sequence"/>
</dbReference>
<sequence length="339" mass="37547">MASSSRQLRQSGLMNRARMAYGKAITGIRRAVQDESLMKQDSVLISMFVLGLFQVVAAEFAPQQNPNSEPGCHPHARGALALLRYRAEHRLTNSLDRGVLAFFREIRLMDFFMTREIPPLWFEVDAFVDSLDDGPNLEPLIRRAVDFKILFLSLNLGLSVPEIELMPGIRLPEFIWSGLSLAHDLSEAAREIVYVEEVGILYTAFNGFIAITCATNATIARCLYLTVRLHVLEMVSEVAEALHFGSIIERLYNTTCTAPLVTEIASVLNTVPSHTEGQVGKEPGIGFRAFLLFWPMMAVLRAKLGDEPSRAWVREKLLEMGSAGGFGLAVAASKGEGIY</sequence>
<reference evidence="1" key="1">
    <citation type="submission" date="2022-08" db="EMBL/GenBank/DDBJ databases">
        <title>Genome Sequence of Fusarium decemcellulare.</title>
        <authorList>
            <person name="Buettner E."/>
        </authorList>
    </citation>
    <scope>NUCLEOTIDE SEQUENCE</scope>
    <source>
        <strain evidence="1">Babe19</strain>
    </source>
</reference>
<accession>A0ACC1SFG9</accession>
<protein>
    <submittedName>
        <fullName evidence="1">Uncharacterized protein</fullName>
    </submittedName>
</protein>
<evidence type="ECO:0000313" key="2">
    <source>
        <dbReference type="Proteomes" id="UP001148629"/>
    </source>
</evidence>
<evidence type="ECO:0000313" key="1">
    <source>
        <dbReference type="EMBL" id="KAJ3538643.1"/>
    </source>
</evidence>